<protein>
    <recommendedName>
        <fullName evidence="3">CopG family transcriptional regulator</fullName>
    </recommendedName>
</protein>
<accession>A0ABS4U3Y0</accession>
<dbReference type="Proteomes" id="UP001519305">
    <property type="component" value="Unassembled WGS sequence"/>
</dbReference>
<evidence type="ECO:0008006" key="3">
    <source>
        <dbReference type="Google" id="ProtNLM"/>
    </source>
</evidence>
<reference evidence="1 2" key="1">
    <citation type="submission" date="2021-03" db="EMBL/GenBank/DDBJ databases">
        <title>Sequencing the genomes of 1000 actinobacteria strains.</title>
        <authorList>
            <person name="Klenk H.-P."/>
        </authorList>
    </citation>
    <scope>NUCLEOTIDE SEQUENCE [LARGE SCALE GENOMIC DNA]</scope>
    <source>
        <strain evidence="1 2">DSM 44506</strain>
    </source>
</reference>
<name>A0ABS4U3Y0_9CORY</name>
<gene>
    <name evidence="1" type="ORF">JOF33_000062</name>
</gene>
<keyword evidence="2" id="KW-1185">Reference proteome</keyword>
<comment type="caution">
    <text evidence="1">The sequence shown here is derived from an EMBL/GenBank/DDBJ whole genome shotgun (WGS) entry which is preliminary data.</text>
</comment>
<organism evidence="1 2">
    <name type="scientific">Corynebacterium freneyi</name>
    <dbReference type="NCBI Taxonomy" id="134034"/>
    <lineage>
        <taxon>Bacteria</taxon>
        <taxon>Bacillati</taxon>
        <taxon>Actinomycetota</taxon>
        <taxon>Actinomycetes</taxon>
        <taxon>Mycobacteriales</taxon>
        <taxon>Corynebacteriaceae</taxon>
        <taxon>Corynebacterium</taxon>
    </lineage>
</organism>
<evidence type="ECO:0000313" key="1">
    <source>
        <dbReference type="EMBL" id="MBP2331363.1"/>
    </source>
</evidence>
<sequence length="67" mass="7193">MAMTLRLSEAEDRALTLLAGTRGTSKQEAAKRAIVEAAARAVRDSEVRMLTAEAVESHAAVLRRLAT</sequence>
<dbReference type="RefSeq" id="WP_070519632.1">
    <property type="nucleotide sequence ID" value="NZ_CP047357.1"/>
</dbReference>
<dbReference type="EMBL" id="JAGINY010000001">
    <property type="protein sequence ID" value="MBP2331363.1"/>
    <property type="molecule type" value="Genomic_DNA"/>
</dbReference>
<proteinExistence type="predicted"/>
<evidence type="ECO:0000313" key="2">
    <source>
        <dbReference type="Proteomes" id="UP001519305"/>
    </source>
</evidence>